<dbReference type="PANTHER" id="PTHR30265">
    <property type="entry name" value="RHO-INTERACTING TRANSCRIPTION TERMINATION FACTOR NUSG"/>
    <property type="match status" value="1"/>
</dbReference>
<accession>A0A4Y8AB61</accession>
<evidence type="ECO:0000313" key="7">
    <source>
        <dbReference type="Proteomes" id="UP000297248"/>
    </source>
</evidence>
<organism evidence="6 7">
    <name type="scientific">Mucilaginibacter phyllosphaerae</name>
    <dbReference type="NCBI Taxonomy" id="1812349"/>
    <lineage>
        <taxon>Bacteria</taxon>
        <taxon>Pseudomonadati</taxon>
        <taxon>Bacteroidota</taxon>
        <taxon>Sphingobacteriia</taxon>
        <taxon>Sphingobacteriales</taxon>
        <taxon>Sphingobacteriaceae</taxon>
        <taxon>Mucilaginibacter</taxon>
    </lineage>
</organism>
<dbReference type="Proteomes" id="UP000297248">
    <property type="component" value="Unassembled WGS sequence"/>
</dbReference>
<dbReference type="Proteomes" id="UP000583101">
    <property type="component" value="Unassembled WGS sequence"/>
</dbReference>
<dbReference type="InterPro" id="IPR036735">
    <property type="entry name" value="NGN_dom_sf"/>
</dbReference>
<proteinExistence type="predicted"/>
<keyword evidence="8" id="KW-1185">Reference proteome</keyword>
<dbReference type="RefSeq" id="WP_134337154.1">
    <property type="nucleotide sequence ID" value="NZ_BMCZ01000005.1"/>
</dbReference>
<reference evidence="6 7" key="1">
    <citation type="journal article" date="2016" name="Int. J. Syst. Evol. Microbiol.">
        <title>Proposal of Mucilaginibacter phyllosphaerae sp. nov. isolated from the phyllosphere of Galium album.</title>
        <authorList>
            <person name="Aydogan E.L."/>
            <person name="Busse H.J."/>
            <person name="Moser G."/>
            <person name="Muller C."/>
            <person name="Kampfer P."/>
            <person name="Glaeser S.P."/>
        </authorList>
    </citation>
    <scope>NUCLEOTIDE SEQUENCE [LARGE SCALE GENOMIC DNA]</scope>
    <source>
        <strain evidence="6 7">PP-F2FG21</strain>
    </source>
</reference>
<sequence length="168" mass="19356">MTKIAMKNWVVLYTRSRWEKKVDKLLSDQNITCFCPLVKRNRKWVDRNKVVEMPLFNSYLFINATPLELTKAIQTNGVINYVSHCGKPAVISDKEIDRIRNTVRVYSDIETLPLNDINIGDRVKIKNGLLIDHTGEIKEIHGKAVVMIIEKLNCVLTVKIDQNQLLHA</sequence>
<dbReference type="NCBIfam" id="NF033644">
    <property type="entry name" value="antiterm_UpxY"/>
    <property type="match status" value="1"/>
</dbReference>
<evidence type="ECO:0000259" key="4">
    <source>
        <dbReference type="SMART" id="SM00738"/>
    </source>
</evidence>
<dbReference type="EMBL" id="JACIEG010000004">
    <property type="protein sequence ID" value="MBB3969695.1"/>
    <property type="molecule type" value="Genomic_DNA"/>
</dbReference>
<keyword evidence="3" id="KW-0804">Transcription</keyword>
<dbReference type="InterPro" id="IPR043425">
    <property type="entry name" value="NusG-like"/>
</dbReference>
<dbReference type="CDD" id="cd09895">
    <property type="entry name" value="NGN_SP_UpxY"/>
    <property type="match status" value="1"/>
</dbReference>
<evidence type="ECO:0000256" key="1">
    <source>
        <dbReference type="ARBA" id="ARBA00022814"/>
    </source>
</evidence>
<feature type="domain" description="NusG-like N-terminal" evidence="4">
    <location>
        <begin position="6"/>
        <end position="103"/>
    </location>
</feature>
<dbReference type="SUPFAM" id="SSF50104">
    <property type="entry name" value="Translation proteins SH3-like domain"/>
    <property type="match status" value="1"/>
</dbReference>
<reference evidence="5 8" key="3">
    <citation type="submission" date="2020-08" db="EMBL/GenBank/DDBJ databases">
        <title>Genomic Encyclopedia of Type Strains, Phase IV (KMG-IV): sequencing the most valuable type-strain genomes for metagenomic binning, comparative biology and taxonomic classification.</title>
        <authorList>
            <person name="Goeker M."/>
        </authorList>
    </citation>
    <scope>NUCLEOTIDE SEQUENCE [LARGE SCALE GENOMIC DNA]</scope>
    <source>
        <strain evidence="5 8">DSM 100995</strain>
    </source>
</reference>
<keyword evidence="2" id="KW-0805">Transcription regulation</keyword>
<gene>
    <name evidence="6" type="ORF">E2R65_14275</name>
    <name evidence="5" type="ORF">GGR35_002308</name>
</gene>
<evidence type="ECO:0000313" key="8">
    <source>
        <dbReference type="Proteomes" id="UP000583101"/>
    </source>
</evidence>
<dbReference type="SMART" id="SM00738">
    <property type="entry name" value="NGN"/>
    <property type="match status" value="1"/>
</dbReference>
<dbReference type="Gene3D" id="3.30.70.940">
    <property type="entry name" value="NusG, N-terminal domain"/>
    <property type="match status" value="1"/>
</dbReference>
<reference evidence="6" key="2">
    <citation type="submission" date="2019-03" db="EMBL/GenBank/DDBJ databases">
        <authorList>
            <person name="Yan Y.-Q."/>
            <person name="Du Z.-J."/>
        </authorList>
    </citation>
    <scope>NUCLEOTIDE SEQUENCE</scope>
    <source>
        <strain evidence="6">PP-F2FG21</strain>
    </source>
</reference>
<dbReference type="InterPro" id="IPR006645">
    <property type="entry name" value="NGN-like_dom"/>
</dbReference>
<dbReference type="Pfam" id="PF02357">
    <property type="entry name" value="NusG"/>
    <property type="match status" value="1"/>
</dbReference>
<dbReference type="AlphaFoldDB" id="A0A4Y8AB61"/>
<comment type="caution">
    <text evidence="6">The sequence shown here is derived from an EMBL/GenBank/DDBJ whole genome shotgun (WGS) entry which is preliminary data.</text>
</comment>
<dbReference type="EMBL" id="SNQG01000005">
    <property type="protein sequence ID" value="TEW65079.1"/>
    <property type="molecule type" value="Genomic_DNA"/>
</dbReference>
<evidence type="ECO:0000313" key="6">
    <source>
        <dbReference type="EMBL" id="TEW65079.1"/>
    </source>
</evidence>
<dbReference type="InterPro" id="IPR008991">
    <property type="entry name" value="Translation_prot_SH3-like_sf"/>
</dbReference>
<dbReference type="SUPFAM" id="SSF82679">
    <property type="entry name" value="N-utilization substance G protein NusG, N-terminal domain"/>
    <property type="match status" value="1"/>
</dbReference>
<name>A0A4Y8AB61_9SPHI</name>
<evidence type="ECO:0000313" key="5">
    <source>
        <dbReference type="EMBL" id="MBB3969695.1"/>
    </source>
</evidence>
<dbReference type="GO" id="GO:0031564">
    <property type="term" value="P:transcription antitermination"/>
    <property type="evidence" value="ECO:0007669"/>
    <property type="project" value="UniProtKB-KW"/>
</dbReference>
<dbReference type="GO" id="GO:0006354">
    <property type="term" value="P:DNA-templated transcription elongation"/>
    <property type="evidence" value="ECO:0007669"/>
    <property type="project" value="InterPro"/>
</dbReference>
<dbReference type="OrthoDB" id="9796143at2"/>
<evidence type="ECO:0000256" key="2">
    <source>
        <dbReference type="ARBA" id="ARBA00023015"/>
    </source>
</evidence>
<keyword evidence="1" id="KW-0889">Transcription antitermination</keyword>
<evidence type="ECO:0000256" key="3">
    <source>
        <dbReference type="ARBA" id="ARBA00023163"/>
    </source>
</evidence>
<dbReference type="PANTHER" id="PTHR30265:SF4">
    <property type="entry name" value="KOW MOTIF FAMILY PROTEIN, EXPRESSED"/>
    <property type="match status" value="1"/>
</dbReference>
<protein>
    <submittedName>
        <fullName evidence="5">Transcription antitermination factor NusG</fullName>
    </submittedName>
    <submittedName>
        <fullName evidence="6">UpxY family transcription antiterminator</fullName>
    </submittedName>
</protein>